<gene>
    <name evidence="2" type="ORF">VNO77_01056</name>
</gene>
<keyword evidence="1" id="KW-1133">Transmembrane helix</keyword>
<organism evidence="2 3">
    <name type="scientific">Canavalia gladiata</name>
    <name type="common">Sword bean</name>
    <name type="synonym">Dolichos gladiatus</name>
    <dbReference type="NCBI Taxonomy" id="3824"/>
    <lineage>
        <taxon>Eukaryota</taxon>
        <taxon>Viridiplantae</taxon>
        <taxon>Streptophyta</taxon>
        <taxon>Embryophyta</taxon>
        <taxon>Tracheophyta</taxon>
        <taxon>Spermatophyta</taxon>
        <taxon>Magnoliopsida</taxon>
        <taxon>eudicotyledons</taxon>
        <taxon>Gunneridae</taxon>
        <taxon>Pentapetalae</taxon>
        <taxon>rosids</taxon>
        <taxon>fabids</taxon>
        <taxon>Fabales</taxon>
        <taxon>Fabaceae</taxon>
        <taxon>Papilionoideae</taxon>
        <taxon>50 kb inversion clade</taxon>
        <taxon>NPAAA clade</taxon>
        <taxon>indigoferoid/millettioid clade</taxon>
        <taxon>Phaseoleae</taxon>
        <taxon>Canavalia</taxon>
    </lineage>
</organism>
<name>A0AAN9MQI9_CANGL</name>
<dbReference type="AlphaFoldDB" id="A0AAN9MQI9"/>
<keyword evidence="1" id="KW-0812">Transmembrane</keyword>
<sequence length="69" mass="7683">MPKAALVLVSYCSVIFTYYQLHISSIIFVFFFFSGKRGGGGLGLLQLARSPCIDECLDLQIPERLNIIV</sequence>
<evidence type="ECO:0000313" key="3">
    <source>
        <dbReference type="Proteomes" id="UP001367508"/>
    </source>
</evidence>
<dbReference type="Proteomes" id="UP001367508">
    <property type="component" value="Unassembled WGS sequence"/>
</dbReference>
<keyword evidence="1" id="KW-0472">Membrane</keyword>
<proteinExistence type="predicted"/>
<comment type="caution">
    <text evidence="2">The sequence shown here is derived from an EMBL/GenBank/DDBJ whole genome shotgun (WGS) entry which is preliminary data.</text>
</comment>
<keyword evidence="3" id="KW-1185">Reference proteome</keyword>
<dbReference type="EMBL" id="JAYMYQ010000001">
    <property type="protein sequence ID" value="KAK7359110.1"/>
    <property type="molecule type" value="Genomic_DNA"/>
</dbReference>
<evidence type="ECO:0000256" key="1">
    <source>
        <dbReference type="SAM" id="Phobius"/>
    </source>
</evidence>
<protein>
    <submittedName>
        <fullName evidence="2">Uncharacterized protein</fullName>
    </submittedName>
</protein>
<evidence type="ECO:0000313" key="2">
    <source>
        <dbReference type="EMBL" id="KAK7359110.1"/>
    </source>
</evidence>
<reference evidence="2 3" key="1">
    <citation type="submission" date="2024-01" db="EMBL/GenBank/DDBJ databases">
        <title>The genomes of 5 underutilized Papilionoideae crops provide insights into root nodulation and disease resistanc.</title>
        <authorList>
            <person name="Jiang F."/>
        </authorList>
    </citation>
    <scope>NUCLEOTIDE SEQUENCE [LARGE SCALE GENOMIC DNA]</scope>
    <source>
        <strain evidence="2">LVBAO_FW01</strain>
        <tissue evidence="2">Leaves</tissue>
    </source>
</reference>
<feature type="transmembrane region" description="Helical" evidence="1">
    <location>
        <begin position="6"/>
        <end position="33"/>
    </location>
</feature>
<accession>A0AAN9MQI9</accession>